<dbReference type="InterPro" id="IPR001789">
    <property type="entry name" value="Sig_transdc_resp-reg_receiver"/>
</dbReference>
<reference evidence="10" key="1">
    <citation type="submission" date="2020-09" db="EMBL/GenBank/DDBJ databases">
        <title>Desulfogranum mesoprofundum gen. nov., sp. nov., a novel mesophilic, sulfate-reducing chemolithoautotroph isolated from a deep-sea hydrothermal vent chimney in the Suiyo Seamount.</title>
        <authorList>
            <person name="Hashimoto Y."/>
            <person name="Nakagawa S."/>
        </authorList>
    </citation>
    <scope>NUCLEOTIDE SEQUENCE</scope>
    <source>
        <strain evidence="10">KT2</strain>
    </source>
</reference>
<keyword evidence="6" id="KW-0804">Transcription</keyword>
<dbReference type="PROSITE" id="PS00675">
    <property type="entry name" value="SIGMA54_INTERACT_1"/>
    <property type="match status" value="1"/>
</dbReference>
<evidence type="ECO:0000313" key="10">
    <source>
        <dbReference type="EMBL" id="BCL60996.1"/>
    </source>
</evidence>
<dbReference type="GO" id="GO:0000160">
    <property type="term" value="P:phosphorelay signal transduction system"/>
    <property type="evidence" value="ECO:0007669"/>
    <property type="project" value="UniProtKB-KW"/>
</dbReference>
<keyword evidence="2" id="KW-0547">Nucleotide-binding</keyword>
<dbReference type="EMBL" id="AP024086">
    <property type="protein sequence ID" value="BCL60996.1"/>
    <property type="molecule type" value="Genomic_DNA"/>
</dbReference>
<evidence type="ECO:0000256" key="1">
    <source>
        <dbReference type="ARBA" id="ARBA00022553"/>
    </source>
</evidence>
<dbReference type="FunFam" id="3.40.50.300:FF:000006">
    <property type="entry name" value="DNA-binding transcriptional regulator NtrC"/>
    <property type="match status" value="1"/>
</dbReference>
<dbReference type="GO" id="GO:0043565">
    <property type="term" value="F:sequence-specific DNA binding"/>
    <property type="evidence" value="ECO:0007669"/>
    <property type="project" value="InterPro"/>
</dbReference>
<evidence type="ECO:0000256" key="2">
    <source>
        <dbReference type="ARBA" id="ARBA00022741"/>
    </source>
</evidence>
<dbReference type="InterPro" id="IPR025662">
    <property type="entry name" value="Sigma_54_int_dom_ATP-bd_1"/>
</dbReference>
<dbReference type="InterPro" id="IPR002078">
    <property type="entry name" value="Sigma_54_int"/>
</dbReference>
<accession>A0A8D5JRF5</accession>
<dbReference type="SMART" id="SM00448">
    <property type="entry name" value="REC"/>
    <property type="match status" value="1"/>
</dbReference>
<dbReference type="Pfam" id="PF00072">
    <property type="entry name" value="Response_reg"/>
    <property type="match status" value="1"/>
</dbReference>
<feature type="domain" description="Sigma-54 factor interaction" evidence="8">
    <location>
        <begin position="153"/>
        <end position="382"/>
    </location>
</feature>
<dbReference type="Pfam" id="PF02954">
    <property type="entry name" value="HTH_8"/>
    <property type="match status" value="1"/>
</dbReference>
<dbReference type="Pfam" id="PF25601">
    <property type="entry name" value="AAA_lid_14"/>
    <property type="match status" value="1"/>
</dbReference>
<dbReference type="Proteomes" id="UP000826725">
    <property type="component" value="Chromosome"/>
</dbReference>
<keyword evidence="11" id="KW-1185">Reference proteome</keyword>
<dbReference type="Pfam" id="PF00158">
    <property type="entry name" value="Sigma54_activat"/>
    <property type="match status" value="1"/>
</dbReference>
<keyword evidence="1 7" id="KW-0597">Phosphoprotein</keyword>
<dbReference type="InterPro" id="IPR002197">
    <property type="entry name" value="HTH_Fis"/>
</dbReference>
<evidence type="ECO:0000256" key="4">
    <source>
        <dbReference type="ARBA" id="ARBA00023012"/>
    </source>
</evidence>
<dbReference type="GO" id="GO:0005524">
    <property type="term" value="F:ATP binding"/>
    <property type="evidence" value="ECO:0007669"/>
    <property type="project" value="UniProtKB-KW"/>
</dbReference>
<proteinExistence type="predicted"/>
<evidence type="ECO:0000313" key="11">
    <source>
        <dbReference type="Proteomes" id="UP000826725"/>
    </source>
</evidence>
<evidence type="ECO:0000256" key="3">
    <source>
        <dbReference type="ARBA" id="ARBA00022840"/>
    </source>
</evidence>
<sequence>MKNNNFQAVKRILVIDDEKNMRHMLGVMLEKNGYQVTSASDGLQAIDLVRKETYDFVLCDVRMPEIDGLQFLVQAKNSLGSSTVIMMSAYGTVEMALEAMKAGAYDFISKPFKVDEVLLTLKKAEEREQLKAENRELKKIIKEKQEGTGFEPIVGESAEIKKTIQQAQKIAQYDASVLITGESGTGKELVAKGIHKSSSRGNMVFYAVNCGSIPGELLESELFGYVKGAFTGADRNKKGILELADGSTLFLDEIGELPLDMQVKLLRVLQEKEIHPLGAALPKKINVRILAATSRTLEEEVALGNFRQDLFYRLNVLTLHLPPLRERTDDIPHLCSHFLRKYNKKFGTSVQYPKGDVIKKMVAYHWPGNVRELENRVQRGVVFANGDDFAMESLQHGFFQEGNGSGIIIPYGELSLKKAQKILEKKIIDRALKKTGGNKSRAAHILEISYPSLLNKIKEYGI</sequence>
<dbReference type="InterPro" id="IPR058031">
    <property type="entry name" value="AAA_lid_NorR"/>
</dbReference>
<keyword evidence="5" id="KW-0805">Transcription regulation</keyword>
<dbReference type="AlphaFoldDB" id="A0A8D5JRF5"/>
<protein>
    <submittedName>
        <fullName evidence="10">Acetoacetate metabolism regulatory protein AtoC</fullName>
    </submittedName>
</protein>
<keyword evidence="4" id="KW-0902">Two-component regulatory system</keyword>
<evidence type="ECO:0000256" key="6">
    <source>
        <dbReference type="ARBA" id="ARBA00023163"/>
    </source>
</evidence>
<dbReference type="PANTHER" id="PTHR32071:SF113">
    <property type="entry name" value="ALGINATE BIOSYNTHESIS TRANSCRIPTIONAL REGULATORY PROTEIN ALGB"/>
    <property type="match status" value="1"/>
</dbReference>
<name>A0A8D5JRF5_9BACT</name>
<organism evidence="10 11">
    <name type="scientific">Desulfomarina profundi</name>
    <dbReference type="NCBI Taxonomy" id="2772557"/>
    <lineage>
        <taxon>Bacteria</taxon>
        <taxon>Pseudomonadati</taxon>
        <taxon>Thermodesulfobacteriota</taxon>
        <taxon>Desulfobulbia</taxon>
        <taxon>Desulfobulbales</taxon>
        <taxon>Desulfobulbaceae</taxon>
        <taxon>Desulfomarina</taxon>
    </lineage>
</organism>
<dbReference type="FunFam" id="3.40.50.2300:FF:000018">
    <property type="entry name" value="DNA-binding transcriptional regulator NtrC"/>
    <property type="match status" value="1"/>
</dbReference>
<dbReference type="PANTHER" id="PTHR32071">
    <property type="entry name" value="TRANSCRIPTIONAL REGULATORY PROTEIN"/>
    <property type="match status" value="1"/>
</dbReference>
<dbReference type="InterPro" id="IPR025944">
    <property type="entry name" value="Sigma_54_int_dom_CS"/>
</dbReference>
<dbReference type="PROSITE" id="PS50110">
    <property type="entry name" value="RESPONSE_REGULATORY"/>
    <property type="match status" value="1"/>
</dbReference>
<dbReference type="PROSITE" id="PS50045">
    <property type="entry name" value="SIGMA54_INTERACT_4"/>
    <property type="match status" value="1"/>
</dbReference>
<evidence type="ECO:0000259" key="8">
    <source>
        <dbReference type="PROSITE" id="PS50045"/>
    </source>
</evidence>
<evidence type="ECO:0000256" key="7">
    <source>
        <dbReference type="PROSITE-ProRule" id="PRU00169"/>
    </source>
</evidence>
<dbReference type="GO" id="GO:0006355">
    <property type="term" value="P:regulation of DNA-templated transcription"/>
    <property type="evidence" value="ECO:0007669"/>
    <property type="project" value="InterPro"/>
</dbReference>
<keyword evidence="3" id="KW-0067">ATP-binding</keyword>
<evidence type="ECO:0000259" key="9">
    <source>
        <dbReference type="PROSITE" id="PS50110"/>
    </source>
</evidence>
<feature type="domain" description="Response regulatory" evidence="9">
    <location>
        <begin position="11"/>
        <end position="125"/>
    </location>
</feature>
<dbReference type="RefSeq" id="WP_228857067.1">
    <property type="nucleotide sequence ID" value="NZ_AP024086.1"/>
</dbReference>
<dbReference type="CDD" id="cd00009">
    <property type="entry name" value="AAA"/>
    <property type="match status" value="1"/>
</dbReference>
<dbReference type="InterPro" id="IPR003593">
    <property type="entry name" value="AAA+_ATPase"/>
</dbReference>
<dbReference type="SMART" id="SM00382">
    <property type="entry name" value="AAA"/>
    <property type="match status" value="1"/>
</dbReference>
<feature type="modified residue" description="4-aspartylphosphate" evidence="7">
    <location>
        <position position="60"/>
    </location>
</feature>
<evidence type="ECO:0000256" key="5">
    <source>
        <dbReference type="ARBA" id="ARBA00023015"/>
    </source>
</evidence>
<gene>
    <name evidence="10" type="ORF">DGMP_16890</name>
</gene>
<dbReference type="PROSITE" id="PS00688">
    <property type="entry name" value="SIGMA54_INTERACT_3"/>
    <property type="match status" value="1"/>
</dbReference>
<dbReference type="KEGG" id="dbk:DGMP_16890"/>